<sequence>MDDQKELLQKGLEKLAEKQMEEMDQLLVKRDGDQSPVHTDDQVRAATLADLFSGIPYSEEEER</sequence>
<dbReference type="RefSeq" id="WP_209810251.1">
    <property type="nucleotide sequence ID" value="NZ_JAGGKT010000005.1"/>
</dbReference>
<keyword evidence="2" id="KW-1185">Reference proteome</keyword>
<proteinExistence type="predicted"/>
<dbReference type="EMBL" id="JAGGKT010000005">
    <property type="protein sequence ID" value="MBP1932194.1"/>
    <property type="molecule type" value="Genomic_DNA"/>
</dbReference>
<organism evidence="1 2">
    <name type="scientific">Ammoniphilus resinae</name>
    <dbReference type="NCBI Taxonomy" id="861532"/>
    <lineage>
        <taxon>Bacteria</taxon>
        <taxon>Bacillati</taxon>
        <taxon>Bacillota</taxon>
        <taxon>Bacilli</taxon>
        <taxon>Bacillales</taxon>
        <taxon>Paenibacillaceae</taxon>
        <taxon>Aneurinibacillus group</taxon>
        <taxon>Ammoniphilus</taxon>
    </lineage>
</organism>
<evidence type="ECO:0000313" key="1">
    <source>
        <dbReference type="EMBL" id="MBP1932194.1"/>
    </source>
</evidence>
<name>A0ABS4GPJ7_9BACL</name>
<dbReference type="Proteomes" id="UP001519343">
    <property type="component" value="Unassembled WGS sequence"/>
</dbReference>
<protein>
    <submittedName>
        <fullName evidence="1">Uncharacterized protein</fullName>
    </submittedName>
</protein>
<evidence type="ECO:0000313" key="2">
    <source>
        <dbReference type="Proteomes" id="UP001519343"/>
    </source>
</evidence>
<comment type="caution">
    <text evidence="1">The sequence shown here is derived from an EMBL/GenBank/DDBJ whole genome shotgun (WGS) entry which is preliminary data.</text>
</comment>
<accession>A0ABS4GPJ7</accession>
<gene>
    <name evidence="1" type="ORF">J2Z37_002195</name>
</gene>
<reference evidence="1 2" key="1">
    <citation type="submission" date="2021-03" db="EMBL/GenBank/DDBJ databases">
        <title>Genomic Encyclopedia of Type Strains, Phase IV (KMG-IV): sequencing the most valuable type-strain genomes for metagenomic binning, comparative biology and taxonomic classification.</title>
        <authorList>
            <person name="Goeker M."/>
        </authorList>
    </citation>
    <scope>NUCLEOTIDE SEQUENCE [LARGE SCALE GENOMIC DNA]</scope>
    <source>
        <strain evidence="1 2">DSM 24738</strain>
    </source>
</reference>